<dbReference type="AlphaFoldDB" id="A0A3Q3ESK3"/>
<dbReference type="InParanoid" id="A0A3Q3ESK3"/>
<protein>
    <submittedName>
        <fullName evidence="8">Uncharacterized protein</fullName>
    </submittedName>
</protein>
<keyword evidence="4" id="KW-0165">Cleavage on pair of basic residues</keyword>
<evidence type="ECO:0000256" key="4">
    <source>
        <dbReference type="ARBA" id="ARBA00022685"/>
    </source>
</evidence>
<keyword evidence="5 7" id="KW-0732">Signal</keyword>
<dbReference type="GO" id="GO:0005576">
    <property type="term" value="C:extracellular region"/>
    <property type="evidence" value="ECO:0007669"/>
    <property type="project" value="UniProtKB-SubCell"/>
</dbReference>
<sequence length="117" mass="13241">MEALKFVVVLLVFVFVQVVGVLGTSLSKEEDEAWTADNWQGYPLERDLTMHLAELIKRSKAQQFHGLMGRSSRRSQAVRLGRKSNKGDMFVGLMGKRNIGEGNLNFCNHILKFLISM</sequence>
<feature type="chain" id="PRO_5018580830" evidence="7">
    <location>
        <begin position="24"/>
        <end position="117"/>
    </location>
</feature>
<accession>A0A3Q3ESK3</accession>
<dbReference type="Ensembl" id="ENSLBET00000010886.1">
    <property type="protein sequence ID" value="ENSLBEP00000010323.1"/>
    <property type="gene ID" value="ENSLBEG00000008002.1"/>
</dbReference>
<evidence type="ECO:0000313" key="8">
    <source>
        <dbReference type="Ensembl" id="ENSLBEP00000010323.1"/>
    </source>
</evidence>
<comment type="similarity">
    <text evidence="2">Belongs to the tachykinin family.</text>
</comment>
<keyword evidence="3" id="KW-0964">Secreted</keyword>
<comment type="subcellular location">
    <subcellularLocation>
        <location evidence="1">Secreted</location>
    </subcellularLocation>
</comment>
<evidence type="ECO:0000256" key="7">
    <source>
        <dbReference type="SAM" id="SignalP"/>
    </source>
</evidence>
<dbReference type="PROSITE" id="PS00267">
    <property type="entry name" value="TACHYKININ"/>
    <property type="match status" value="1"/>
</dbReference>
<evidence type="ECO:0000256" key="1">
    <source>
        <dbReference type="ARBA" id="ARBA00004613"/>
    </source>
</evidence>
<dbReference type="Proteomes" id="UP000261660">
    <property type="component" value="Unplaced"/>
</dbReference>
<evidence type="ECO:0000256" key="5">
    <source>
        <dbReference type="ARBA" id="ARBA00022729"/>
    </source>
</evidence>
<dbReference type="PANTHER" id="PTHR11250">
    <property type="entry name" value="TACHYKININ"/>
    <property type="match status" value="1"/>
</dbReference>
<keyword evidence="9" id="KW-1185">Reference proteome</keyword>
<organism evidence="8 9">
    <name type="scientific">Labrus bergylta</name>
    <name type="common">ballan wrasse</name>
    <dbReference type="NCBI Taxonomy" id="56723"/>
    <lineage>
        <taxon>Eukaryota</taxon>
        <taxon>Metazoa</taxon>
        <taxon>Chordata</taxon>
        <taxon>Craniata</taxon>
        <taxon>Vertebrata</taxon>
        <taxon>Euteleostomi</taxon>
        <taxon>Actinopterygii</taxon>
        <taxon>Neopterygii</taxon>
        <taxon>Teleostei</taxon>
        <taxon>Neoteleostei</taxon>
        <taxon>Acanthomorphata</taxon>
        <taxon>Eupercaria</taxon>
        <taxon>Labriformes</taxon>
        <taxon>Labridae</taxon>
        <taxon>Labrus</taxon>
    </lineage>
</organism>
<proteinExistence type="inferred from homology"/>
<dbReference type="GeneTree" id="ENSGT00650000094974"/>
<feature type="signal peptide" evidence="7">
    <location>
        <begin position="1"/>
        <end position="23"/>
    </location>
</feature>
<reference evidence="8" key="1">
    <citation type="submission" date="2025-08" db="UniProtKB">
        <authorList>
            <consortium name="Ensembl"/>
        </authorList>
    </citation>
    <scope>IDENTIFICATION</scope>
</reference>
<evidence type="ECO:0000313" key="9">
    <source>
        <dbReference type="Proteomes" id="UP000261660"/>
    </source>
</evidence>
<dbReference type="FunCoup" id="A0A3Q3ESK3">
    <property type="interactions" value="1"/>
</dbReference>
<evidence type="ECO:0000256" key="2">
    <source>
        <dbReference type="ARBA" id="ARBA00007518"/>
    </source>
</evidence>
<reference evidence="8" key="2">
    <citation type="submission" date="2025-09" db="UniProtKB">
        <authorList>
            <consortium name="Ensembl"/>
        </authorList>
    </citation>
    <scope>IDENTIFICATION</scope>
</reference>
<evidence type="ECO:0000256" key="3">
    <source>
        <dbReference type="ARBA" id="ARBA00022525"/>
    </source>
</evidence>
<keyword evidence="6" id="KW-0027">Amidation</keyword>
<evidence type="ECO:0000256" key="6">
    <source>
        <dbReference type="ARBA" id="ARBA00022815"/>
    </source>
</evidence>
<name>A0A3Q3ESK3_9LABR</name>
<dbReference type="InterPro" id="IPR013055">
    <property type="entry name" value="Tachy_Neuro_lke_CS"/>
</dbReference>
<dbReference type="PANTHER" id="PTHR11250:SF5">
    <property type="entry name" value="PROTACHYKININ-1-LIKE ISOFORM X1-RELATED"/>
    <property type="match status" value="1"/>
</dbReference>